<evidence type="ECO:0000313" key="3">
    <source>
        <dbReference type="Proteomes" id="UP000652761"/>
    </source>
</evidence>
<name>A0A843U3W4_COLES</name>
<comment type="caution">
    <text evidence="2">The sequence shown here is derived from an EMBL/GenBank/DDBJ whole genome shotgun (WGS) entry which is preliminary data.</text>
</comment>
<proteinExistence type="predicted"/>
<keyword evidence="1" id="KW-0472">Membrane</keyword>
<gene>
    <name evidence="2" type="ORF">Taro_009394</name>
</gene>
<organism evidence="2 3">
    <name type="scientific">Colocasia esculenta</name>
    <name type="common">Wild taro</name>
    <name type="synonym">Arum esculentum</name>
    <dbReference type="NCBI Taxonomy" id="4460"/>
    <lineage>
        <taxon>Eukaryota</taxon>
        <taxon>Viridiplantae</taxon>
        <taxon>Streptophyta</taxon>
        <taxon>Embryophyta</taxon>
        <taxon>Tracheophyta</taxon>
        <taxon>Spermatophyta</taxon>
        <taxon>Magnoliopsida</taxon>
        <taxon>Liliopsida</taxon>
        <taxon>Araceae</taxon>
        <taxon>Aroideae</taxon>
        <taxon>Colocasieae</taxon>
        <taxon>Colocasia</taxon>
    </lineage>
</organism>
<sequence length="214" mass="22515">MVAEMTNASVCYKVFVREGYSLLGLCACRTGGIWIRPRHRRPIYNMHSPCIVASTSSAFSACAKASRDHVDLLPIGLIVDRLLGSPLSASGALLISVHEPSKVATLDKVFNFVLKLVALGGVVAVVAMEATVLVLVAPPGVGAHPLWPPNICFVPDLCQNLFGCHSEGGLVVGEGARTARRVTVASSLLPITVGTVVGRPLLIRLLPLLGPTCC</sequence>
<feature type="transmembrane region" description="Helical" evidence="1">
    <location>
        <begin position="112"/>
        <end position="137"/>
    </location>
</feature>
<evidence type="ECO:0000256" key="1">
    <source>
        <dbReference type="SAM" id="Phobius"/>
    </source>
</evidence>
<accession>A0A843U3W4</accession>
<evidence type="ECO:0000313" key="2">
    <source>
        <dbReference type="EMBL" id="MQL76986.1"/>
    </source>
</evidence>
<keyword evidence="3" id="KW-1185">Reference proteome</keyword>
<reference evidence="2" key="1">
    <citation type="submission" date="2017-07" db="EMBL/GenBank/DDBJ databases">
        <title>Taro Niue Genome Assembly and Annotation.</title>
        <authorList>
            <person name="Atibalentja N."/>
            <person name="Keating K."/>
            <person name="Fields C.J."/>
        </authorList>
    </citation>
    <scope>NUCLEOTIDE SEQUENCE</scope>
    <source>
        <strain evidence="2">Niue_2</strain>
        <tissue evidence="2">Leaf</tissue>
    </source>
</reference>
<keyword evidence="1" id="KW-0812">Transmembrane</keyword>
<protein>
    <submittedName>
        <fullName evidence="2">Uncharacterized protein</fullName>
    </submittedName>
</protein>
<dbReference type="Proteomes" id="UP000652761">
    <property type="component" value="Unassembled WGS sequence"/>
</dbReference>
<keyword evidence="1" id="KW-1133">Transmembrane helix</keyword>
<dbReference type="AlphaFoldDB" id="A0A843U3W4"/>
<dbReference type="EMBL" id="NMUH01000326">
    <property type="protein sequence ID" value="MQL76986.1"/>
    <property type="molecule type" value="Genomic_DNA"/>
</dbReference>